<dbReference type="Proteomes" id="UP000006253">
    <property type="component" value="Unassembled WGS sequence"/>
</dbReference>
<keyword evidence="1" id="KW-0472">Membrane</keyword>
<protein>
    <submittedName>
        <fullName evidence="2">Uncharacterized protein</fullName>
    </submittedName>
</protein>
<comment type="caution">
    <text evidence="2">The sequence shown here is derived from an EMBL/GenBank/DDBJ whole genome shotgun (WGS) entry which is preliminary data.</text>
</comment>
<name>A0A0E2BEV7_9LEPT</name>
<evidence type="ECO:0000313" key="3">
    <source>
        <dbReference type="Proteomes" id="UP000006253"/>
    </source>
</evidence>
<keyword evidence="1" id="KW-0812">Transmembrane</keyword>
<reference evidence="2 3" key="1">
    <citation type="submission" date="2012-10" db="EMBL/GenBank/DDBJ databases">
        <authorList>
            <person name="Harkins D.M."/>
            <person name="Durkin A.S."/>
            <person name="Brinkac L.M."/>
            <person name="Selengut J.D."/>
            <person name="Sanka R."/>
            <person name="DePew J."/>
            <person name="Purushe J."/>
            <person name="Peacock S.J."/>
            <person name="Thaipadungpanit J."/>
            <person name="Wuthiekanun V.W."/>
            <person name="Day N.P."/>
            <person name="Vinetz J.M."/>
            <person name="Sutton G.G."/>
            <person name="Nelson W.C."/>
            <person name="Fouts D.E."/>
        </authorList>
    </citation>
    <scope>NUCLEOTIDE SEQUENCE [LARGE SCALE GENOMIC DNA]</scope>
    <source>
        <strain evidence="2 3">H1</strain>
    </source>
</reference>
<evidence type="ECO:0000256" key="1">
    <source>
        <dbReference type="SAM" id="Phobius"/>
    </source>
</evidence>
<gene>
    <name evidence="2" type="ORF">LEP1GSC081_3455</name>
</gene>
<organism evidence="2 3">
    <name type="scientific">Leptospira kirschneri str. H1</name>
    <dbReference type="NCBI Taxonomy" id="1049966"/>
    <lineage>
        <taxon>Bacteria</taxon>
        <taxon>Pseudomonadati</taxon>
        <taxon>Spirochaetota</taxon>
        <taxon>Spirochaetia</taxon>
        <taxon>Leptospirales</taxon>
        <taxon>Leptospiraceae</taxon>
        <taxon>Leptospira</taxon>
    </lineage>
</organism>
<dbReference type="AlphaFoldDB" id="A0A0E2BEV7"/>
<dbReference type="EMBL" id="AHMY02000040">
    <property type="protein sequence ID" value="EKO15742.1"/>
    <property type="molecule type" value="Genomic_DNA"/>
</dbReference>
<dbReference type="RefSeq" id="WP_004765446.1">
    <property type="nucleotide sequence ID" value="NZ_AHMY02000040.1"/>
</dbReference>
<sequence length="91" mass="10435">MICESSHILGIEITTFFRKMNHGLLYTELTLSITKFVIVPTLWFFTVGSSYIPNFFSLKLAFLKKILLEDSLDEPVEIYGKPFGPFSEILP</sequence>
<evidence type="ECO:0000313" key="2">
    <source>
        <dbReference type="EMBL" id="EKO15742.1"/>
    </source>
</evidence>
<proteinExistence type="predicted"/>
<keyword evidence="1" id="KW-1133">Transmembrane helix</keyword>
<accession>A0A0E2BEV7</accession>
<feature type="transmembrane region" description="Helical" evidence="1">
    <location>
        <begin position="36"/>
        <end position="56"/>
    </location>
</feature>